<organism evidence="2 3">
    <name type="scientific">Morganella morganii</name>
    <name type="common">Proteus morganii</name>
    <dbReference type="NCBI Taxonomy" id="582"/>
    <lineage>
        <taxon>Bacteria</taxon>
        <taxon>Pseudomonadati</taxon>
        <taxon>Pseudomonadota</taxon>
        <taxon>Gammaproteobacteria</taxon>
        <taxon>Enterobacterales</taxon>
        <taxon>Morganellaceae</taxon>
        <taxon>Morganella</taxon>
    </lineage>
</organism>
<dbReference type="RefSeq" id="WP_218411208.1">
    <property type="nucleotide sequence ID" value="NZ_CP068562.1"/>
</dbReference>
<dbReference type="EMBL" id="JAPKIY010000071">
    <property type="protein sequence ID" value="MDS0900463.1"/>
    <property type="molecule type" value="Genomic_DNA"/>
</dbReference>
<evidence type="ECO:0000313" key="3">
    <source>
        <dbReference type="Proteomes" id="UP001182247"/>
    </source>
</evidence>
<dbReference type="PANTHER" id="PTHR22916:SF3">
    <property type="entry name" value="UDP-GLCNAC:BETAGAL BETA-1,3-N-ACETYLGLUCOSAMINYLTRANSFERASE-LIKE PROTEIN 1"/>
    <property type="match status" value="1"/>
</dbReference>
<dbReference type="AlphaFoldDB" id="A0AAE4JRW5"/>
<protein>
    <submittedName>
        <fullName evidence="2">Glycosyltransferase family 2 protein</fullName>
    </submittedName>
</protein>
<feature type="domain" description="Glycosyltransferase 2-like" evidence="1">
    <location>
        <begin position="7"/>
        <end position="167"/>
    </location>
</feature>
<dbReference type="Proteomes" id="UP001182247">
    <property type="component" value="Unassembled WGS sequence"/>
</dbReference>
<dbReference type="InterPro" id="IPR001173">
    <property type="entry name" value="Glyco_trans_2-like"/>
</dbReference>
<dbReference type="CDD" id="cd00761">
    <property type="entry name" value="Glyco_tranf_GTA_type"/>
    <property type="match status" value="1"/>
</dbReference>
<evidence type="ECO:0000313" key="2">
    <source>
        <dbReference type="EMBL" id="MDS0900463.1"/>
    </source>
</evidence>
<sequence length="325" mass="38083">MYNPIVSVIVPVYGVEKYIERCLKSIQKQTFRNFECIVVDDGSLDNSIEIGRKAVEGDNRFIFFCKQNGGLASARNFGLDRANGEFITFVDSDDYVSVDFLEKPYRLLNEKNADICIFSAQCVDENYENIKLLSSSYAHNKDDVLLSSGDILSLLAWSKMYKKSSIEDVRFDESIITYEDVTYAIQVMHKKKLVFLKEALYFYLQRVGSLSKDIKPTYLEDRLAIINFCEKFYVEKVGKKNNDDYFVYTYLKFLVFHAISKFAFYSGDYSFDIKRLNKILVKDRVTFRNIIMVIKRDKRSGLSLLFFKLSPWLFRIVARIYYKMR</sequence>
<dbReference type="GO" id="GO:0016758">
    <property type="term" value="F:hexosyltransferase activity"/>
    <property type="evidence" value="ECO:0007669"/>
    <property type="project" value="UniProtKB-ARBA"/>
</dbReference>
<evidence type="ECO:0000259" key="1">
    <source>
        <dbReference type="Pfam" id="PF00535"/>
    </source>
</evidence>
<proteinExistence type="predicted"/>
<reference evidence="2" key="1">
    <citation type="submission" date="2023-02" db="EMBL/GenBank/DDBJ databases">
        <title>Detection, antimicrobial susceptibility and genomic characterization of NDM-producing species of Morganellaceae, Yersiniaceae, and Enterobacteriaceae other than Klebsiella.</title>
        <authorList>
            <person name="Camargo C.H."/>
            <person name="Sacchi C.T."/>
            <person name="Campos K.R."/>
        </authorList>
    </citation>
    <scope>NUCLEOTIDE SEQUENCE</scope>
    <source>
        <strain evidence="2">1189_21</strain>
    </source>
</reference>
<dbReference type="Pfam" id="PF00535">
    <property type="entry name" value="Glycos_transf_2"/>
    <property type="match status" value="1"/>
</dbReference>
<name>A0AAE4JRW5_MORMO</name>
<comment type="caution">
    <text evidence="2">The sequence shown here is derived from an EMBL/GenBank/DDBJ whole genome shotgun (WGS) entry which is preliminary data.</text>
</comment>
<dbReference type="PANTHER" id="PTHR22916">
    <property type="entry name" value="GLYCOSYLTRANSFERASE"/>
    <property type="match status" value="1"/>
</dbReference>
<accession>A0AAE4JRW5</accession>
<gene>
    <name evidence="2" type="ORF">OSC06_21220</name>
</gene>